<dbReference type="Gene3D" id="3.90.1150.30">
    <property type="match status" value="1"/>
</dbReference>
<keyword evidence="1" id="KW-0238">DNA-binding</keyword>
<gene>
    <name evidence="1" type="ORF">Q8852_03510</name>
</gene>
<accession>A0ABY9HA33</accession>
<dbReference type="InterPro" id="IPR038056">
    <property type="entry name" value="YjbR-like_sf"/>
</dbReference>
<keyword evidence="2" id="KW-1185">Reference proteome</keyword>
<dbReference type="PANTHER" id="PTHR35145">
    <property type="entry name" value="CYTOPLASMIC PROTEIN-RELATED"/>
    <property type="match status" value="1"/>
</dbReference>
<name>A0ABY9HA33_9MOLU</name>
<proteinExistence type="predicted"/>
<dbReference type="GO" id="GO:0003677">
    <property type="term" value="F:DNA binding"/>
    <property type="evidence" value="ECO:0007669"/>
    <property type="project" value="UniProtKB-KW"/>
</dbReference>
<reference evidence="1" key="1">
    <citation type="submission" date="2023-08" db="EMBL/GenBank/DDBJ databases">
        <title>Complete genome sequence of Mycoplasma seminis 2200.</title>
        <authorList>
            <person name="Spergser J."/>
        </authorList>
    </citation>
    <scope>NUCLEOTIDE SEQUENCE [LARGE SCALE GENOMIC DNA]</scope>
    <source>
        <strain evidence="1">2200</strain>
    </source>
</reference>
<evidence type="ECO:0000313" key="2">
    <source>
        <dbReference type="Proteomes" id="UP001237011"/>
    </source>
</evidence>
<dbReference type="PANTHER" id="PTHR35145:SF1">
    <property type="entry name" value="CYTOPLASMIC PROTEIN"/>
    <property type="match status" value="1"/>
</dbReference>
<dbReference type="EMBL" id="CP132191">
    <property type="protein sequence ID" value="WLP85361.1"/>
    <property type="molecule type" value="Genomic_DNA"/>
</dbReference>
<evidence type="ECO:0000313" key="1">
    <source>
        <dbReference type="EMBL" id="WLP85361.1"/>
    </source>
</evidence>
<organism evidence="1 2">
    <name type="scientific">Mycoplasma seminis</name>
    <dbReference type="NCBI Taxonomy" id="512749"/>
    <lineage>
        <taxon>Bacteria</taxon>
        <taxon>Bacillati</taxon>
        <taxon>Mycoplasmatota</taxon>
        <taxon>Mollicutes</taxon>
        <taxon>Mycoplasmataceae</taxon>
        <taxon>Mycoplasma</taxon>
    </lineage>
</organism>
<dbReference type="Proteomes" id="UP001237011">
    <property type="component" value="Chromosome"/>
</dbReference>
<dbReference type="RefSeq" id="WP_305937797.1">
    <property type="nucleotide sequence ID" value="NZ_CP132191.1"/>
</dbReference>
<dbReference type="SUPFAM" id="SSF142906">
    <property type="entry name" value="YjbR-like"/>
    <property type="match status" value="1"/>
</dbReference>
<protein>
    <submittedName>
        <fullName evidence="1">MmcQ/YjbR family DNA-binding protein</fullName>
    </submittedName>
</protein>
<dbReference type="InterPro" id="IPR007351">
    <property type="entry name" value="YjbR"/>
</dbReference>
<sequence>MKYTSLITDKIFNEANAIKYGFVKEINNSFKLRKPLGFQDFDIEVLYQNDDLDVHIIDKFDNEAYQPFEVISSTGDFVDKIRNKAAFLLNELVTQCFDEYNFFPILKKRILKKFDVYYDEPFKQTKTHQYYAFKSYAGDQIAALICHIPANKLDPSFTSDQPIWIINLRFNVRKAQQLKKYFSNIYPAYHMNKKYWVSVLITKDTDLELITELMKMSMETIRKY</sequence>